<evidence type="ECO:0000313" key="3">
    <source>
        <dbReference type="WBParaSite" id="nRc.2.0.1.t32384-RA"/>
    </source>
</evidence>
<dbReference type="AlphaFoldDB" id="A0A915K240"/>
<evidence type="ECO:0000256" key="1">
    <source>
        <dbReference type="SAM" id="MobiDB-lite"/>
    </source>
</evidence>
<feature type="region of interest" description="Disordered" evidence="1">
    <location>
        <begin position="20"/>
        <end position="39"/>
    </location>
</feature>
<name>A0A915K240_ROMCU</name>
<reference evidence="3" key="1">
    <citation type="submission" date="2022-11" db="UniProtKB">
        <authorList>
            <consortium name="WormBaseParasite"/>
        </authorList>
    </citation>
    <scope>IDENTIFICATION</scope>
</reference>
<accession>A0A915K240</accession>
<protein>
    <submittedName>
        <fullName evidence="3">Uncharacterized protein</fullName>
    </submittedName>
</protein>
<dbReference type="WBParaSite" id="nRc.2.0.1.t32384-RA">
    <property type="protein sequence ID" value="nRc.2.0.1.t32384-RA"/>
    <property type="gene ID" value="nRc.2.0.1.g32384"/>
</dbReference>
<keyword evidence="2" id="KW-1185">Reference proteome</keyword>
<proteinExistence type="predicted"/>
<dbReference type="Proteomes" id="UP000887565">
    <property type="component" value="Unplaced"/>
</dbReference>
<organism evidence="2 3">
    <name type="scientific">Romanomermis culicivorax</name>
    <name type="common">Nematode worm</name>
    <dbReference type="NCBI Taxonomy" id="13658"/>
    <lineage>
        <taxon>Eukaryota</taxon>
        <taxon>Metazoa</taxon>
        <taxon>Ecdysozoa</taxon>
        <taxon>Nematoda</taxon>
        <taxon>Enoplea</taxon>
        <taxon>Dorylaimia</taxon>
        <taxon>Mermithida</taxon>
        <taxon>Mermithoidea</taxon>
        <taxon>Mermithidae</taxon>
        <taxon>Romanomermis</taxon>
    </lineage>
</organism>
<sequence length="94" mass="10771">MQKIQTTCHHLRNIAIGEKTREVENTKKRTREHENDLHGPLHEEKVRIMTAENIVMVNTRQTNDQENITVIATIDGNIPAIPKIVKRELNGLAL</sequence>
<evidence type="ECO:0000313" key="2">
    <source>
        <dbReference type="Proteomes" id="UP000887565"/>
    </source>
</evidence>